<gene>
    <name evidence="4" type="ORF">g.27171</name>
</gene>
<dbReference type="PANTHER" id="PTHR11133:SF22">
    <property type="entry name" value="ALPHA-AMINOADIPIC SEMIALDEHYDE SYNTHASE, MITOCHONDRIAL"/>
    <property type="match status" value="1"/>
</dbReference>
<dbReference type="GO" id="GO:0005737">
    <property type="term" value="C:cytoplasm"/>
    <property type="evidence" value="ECO:0007669"/>
    <property type="project" value="TreeGrafter"/>
</dbReference>
<proteinExistence type="predicted"/>
<dbReference type="InterPro" id="IPR032095">
    <property type="entry name" value="Sacchrp_dh-like_C"/>
</dbReference>
<dbReference type="EMBL" id="GEDC01010024">
    <property type="protein sequence ID" value="JAS27274.1"/>
    <property type="molecule type" value="Transcribed_RNA"/>
</dbReference>
<protein>
    <recommendedName>
        <fullName evidence="3">Saccharopine dehydrogenase-like C-terminal domain-containing protein</fullName>
    </recommendedName>
</protein>
<organism evidence="4">
    <name type="scientific">Clastoptera arizonana</name>
    <name type="common">Arizona spittle bug</name>
    <dbReference type="NCBI Taxonomy" id="38151"/>
    <lineage>
        <taxon>Eukaryota</taxon>
        <taxon>Metazoa</taxon>
        <taxon>Ecdysozoa</taxon>
        <taxon>Arthropoda</taxon>
        <taxon>Hexapoda</taxon>
        <taxon>Insecta</taxon>
        <taxon>Pterygota</taxon>
        <taxon>Neoptera</taxon>
        <taxon>Paraneoptera</taxon>
        <taxon>Hemiptera</taxon>
        <taxon>Auchenorrhyncha</taxon>
        <taxon>Cercopoidea</taxon>
        <taxon>Clastopteridae</taxon>
        <taxon>Clastoptera</taxon>
    </lineage>
</organism>
<accession>A0A1B6DNM3</accession>
<dbReference type="InterPro" id="IPR051168">
    <property type="entry name" value="AASS"/>
</dbReference>
<name>A0A1B6DNM3_9HEMI</name>
<keyword evidence="1" id="KW-0521">NADP</keyword>
<evidence type="ECO:0000256" key="2">
    <source>
        <dbReference type="ARBA" id="ARBA00023002"/>
    </source>
</evidence>
<dbReference type="PANTHER" id="PTHR11133">
    <property type="entry name" value="SACCHAROPINE DEHYDROGENASE"/>
    <property type="match status" value="1"/>
</dbReference>
<dbReference type="GO" id="GO:0019878">
    <property type="term" value="P:lysine biosynthetic process via aminoadipic acid"/>
    <property type="evidence" value="ECO:0007669"/>
    <property type="project" value="TreeGrafter"/>
</dbReference>
<evidence type="ECO:0000259" key="3">
    <source>
        <dbReference type="Pfam" id="PF16653"/>
    </source>
</evidence>
<dbReference type="AlphaFoldDB" id="A0A1B6DNM3"/>
<sequence length="353" mass="39025">MVTASYCTMEMNQLHKKAVQAGVTIVNEVGLDPGIDHLLAMELIDEIHQVGGKIESYISYCGGLPAPECSDNPLRYKFSWSPRGVLLNVLGNAKFLLNSQAVDVPAGGDLMKCSQELDFLPGFALECYPNRDSLRYAQLYGIAAEAHTMIRGTLRYKGFLETMSCLHKLGLLDLTTHPNLHPNGPDITWRELMCSLLGLSHADIFYENLKSKVSEKVGEKQLKAVEDLGLLDEVPVIKVHTPLDSLSQHLSSRLNLGEKERDVVILHHELGILWPSGQKEKRTVNMVEYGDEGASAMARTVGLPAAITAKMVLDGEIQEHGMVYPITPDIYRPLLSRLRAEGLNSNVKIKVIE</sequence>
<evidence type="ECO:0000256" key="1">
    <source>
        <dbReference type="ARBA" id="ARBA00022857"/>
    </source>
</evidence>
<dbReference type="Gene3D" id="1.10.1870.10">
    <property type="entry name" value="Domain 3, Saccharopine reductase"/>
    <property type="match status" value="1"/>
</dbReference>
<dbReference type="FunFam" id="1.10.1870.10:FF:000001">
    <property type="entry name" value="Alpha-aminoadipic semialdehyde synthase, mitochondrial"/>
    <property type="match status" value="1"/>
</dbReference>
<evidence type="ECO:0000313" key="4">
    <source>
        <dbReference type="EMBL" id="JAS27274.1"/>
    </source>
</evidence>
<dbReference type="Gene3D" id="3.30.360.10">
    <property type="entry name" value="Dihydrodipicolinate Reductase, domain 2"/>
    <property type="match status" value="1"/>
</dbReference>
<feature type="domain" description="Saccharopine dehydrogenase-like C-terminal" evidence="3">
    <location>
        <begin position="30"/>
        <end position="343"/>
    </location>
</feature>
<keyword evidence="2" id="KW-0560">Oxidoreductase</keyword>
<reference evidence="4" key="1">
    <citation type="submission" date="2015-12" db="EMBL/GenBank/DDBJ databases">
        <title>De novo transcriptome assembly of four potential Pierce s Disease insect vectors from Arizona vineyards.</title>
        <authorList>
            <person name="Tassone E.E."/>
        </authorList>
    </citation>
    <scope>NUCLEOTIDE SEQUENCE</scope>
</reference>
<dbReference type="SUPFAM" id="SSF55347">
    <property type="entry name" value="Glyceraldehyde-3-phosphate dehydrogenase-like, C-terminal domain"/>
    <property type="match status" value="1"/>
</dbReference>
<dbReference type="Pfam" id="PF16653">
    <property type="entry name" value="Sacchrp_dh_C"/>
    <property type="match status" value="1"/>
</dbReference>
<dbReference type="FunFam" id="3.30.360.10:FF:000008">
    <property type="entry name" value="Alpha-aminoadipic semialdehyde synthase, mitochondrial"/>
    <property type="match status" value="1"/>
</dbReference>
<dbReference type="GO" id="GO:0004753">
    <property type="term" value="F:saccharopine dehydrogenase activity"/>
    <property type="evidence" value="ECO:0007669"/>
    <property type="project" value="TreeGrafter"/>
</dbReference>